<keyword evidence="1" id="KW-0472">Membrane</keyword>
<protein>
    <submittedName>
        <fullName evidence="3">Uncharacterized protein</fullName>
    </submittedName>
</protein>
<feature type="chain" id="PRO_5036498676" evidence="2">
    <location>
        <begin position="36"/>
        <end position="170"/>
    </location>
</feature>
<name>A0A8X7WKQ8_BRACI</name>
<gene>
    <name evidence="3" type="ORF">Bca52824_003954</name>
</gene>
<keyword evidence="1" id="KW-1133">Transmembrane helix</keyword>
<keyword evidence="2" id="KW-0732">Signal</keyword>
<feature type="signal peptide" evidence="2">
    <location>
        <begin position="1"/>
        <end position="35"/>
    </location>
</feature>
<dbReference type="Proteomes" id="UP000886595">
    <property type="component" value="Unassembled WGS sequence"/>
</dbReference>
<accession>A0A8X7WKQ8</accession>
<evidence type="ECO:0000313" key="3">
    <source>
        <dbReference type="EMBL" id="KAG2332774.1"/>
    </source>
</evidence>
<sequence>MARRRRRSRSLLFSLSKASSSFVILFLLLVCSVSGVTPRSEPLLAHRWELIGTETFTGDSWFVFCSFSSAHHHVLTVFLLLASDLRLNRLLPLRVIPRLEGPLPKTPPTSSQVHFPATCFNVITTDARGTPHITRSIDPDPFDRKPVLASSSDISTITGLTREPGIALLR</sequence>
<dbReference type="EMBL" id="JAAMPC010000001">
    <property type="protein sequence ID" value="KAG2332774.1"/>
    <property type="molecule type" value="Genomic_DNA"/>
</dbReference>
<keyword evidence="4" id="KW-1185">Reference proteome</keyword>
<evidence type="ECO:0000256" key="2">
    <source>
        <dbReference type="SAM" id="SignalP"/>
    </source>
</evidence>
<feature type="transmembrane region" description="Helical" evidence="1">
    <location>
        <begin position="61"/>
        <end position="82"/>
    </location>
</feature>
<keyword evidence="1" id="KW-0812">Transmembrane</keyword>
<organism evidence="3 4">
    <name type="scientific">Brassica carinata</name>
    <name type="common">Ethiopian mustard</name>
    <name type="synonym">Abyssinian cabbage</name>
    <dbReference type="NCBI Taxonomy" id="52824"/>
    <lineage>
        <taxon>Eukaryota</taxon>
        <taxon>Viridiplantae</taxon>
        <taxon>Streptophyta</taxon>
        <taxon>Embryophyta</taxon>
        <taxon>Tracheophyta</taxon>
        <taxon>Spermatophyta</taxon>
        <taxon>Magnoliopsida</taxon>
        <taxon>eudicotyledons</taxon>
        <taxon>Gunneridae</taxon>
        <taxon>Pentapetalae</taxon>
        <taxon>rosids</taxon>
        <taxon>malvids</taxon>
        <taxon>Brassicales</taxon>
        <taxon>Brassicaceae</taxon>
        <taxon>Brassiceae</taxon>
        <taxon>Brassica</taxon>
    </lineage>
</organism>
<comment type="caution">
    <text evidence="3">The sequence shown here is derived from an EMBL/GenBank/DDBJ whole genome shotgun (WGS) entry which is preliminary data.</text>
</comment>
<dbReference type="AlphaFoldDB" id="A0A8X7WKQ8"/>
<reference evidence="3 4" key="1">
    <citation type="submission" date="2020-02" db="EMBL/GenBank/DDBJ databases">
        <authorList>
            <person name="Ma Q."/>
            <person name="Huang Y."/>
            <person name="Song X."/>
            <person name="Pei D."/>
        </authorList>
    </citation>
    <scope>NUCLEOTIDE SEQUENCE [LARGE SCALE GENOMIC DNA]</scope>
    <source>
        <strain evidence="3">Sxm20200214</strain>
        <tissue evidence="3">Leaf</tissue>
    </source>
</reference>
<evidence type="ECO:0000313" key="4">
    <source>
        <dbReference type="Proteomes" id="UP000886595"/>
    </source>
</evidence>
<evidence type="ECO:0000256" key="1">
    <source>
        <dbReference type="SAM" id="Phobius"/>
    </source>
</evidence>
<proteinExistence type="predicted"/>